<sequence length="292" mass="32052">MIEPIHNQQQSQAWSREFHQLIRGAFGGFLFGIPLLYTMEVWWIGSYIEPIILLGVLSITYMTVFLFNRSEGFRKSSRDGMLHAAMESVEALAIGIVCATFILILLRRITGETPIDEALGKVIFESVPFSLGVAMARSLLPEQSAESDSSQYLQPIKKRGLRTMIADISATLIGAIIVAFSIAPTDEIPTLAASASSPWLLIIIAASLFISYGIVFAAGFANQHQHHLLNGILPTPIGKTILSYLISLLASALMLWFFNRLSLSDPWFLWLRYTLLLGLPATIGGAAGRLAI</sequence>
<gene>
    <name evidence="1" type="ORF">MC7420_4283</name>
</gene>
<dbReference type="OrthoDB" id="147125at2"/>
<evidence type="ECO:0000313" key="1">
    <source>
        <dbReference type="EMBL" id="EDX71096.1"/>
    </source>
</evidence>
<dbReference type="RefSeq" id="WP_006106006.1">
    <property type="nucleotide sequence ID" value="NZ_DS989876.1"/>
</dbReference>
<dbReference type="Proteomes" id="UP000003835">
    <property type="component" value="Unassembled WGS sequence"/>
</dbReference>
<dbReference type="eggNOG" id="COG4711">
    <property type="taxonomic scope" value="Bacteria"/>
</dbReference>
<proteinExistence type="predicted"/>
<evidence type="ECO:0000313" key="2">
    <source>
        <dbReference type="Proteomes" id="UP000003835"/>
    </source>
</evidence>
<dbReference type="Pfam" id="PF09622">
    <property type="entry name" value="DUF2391"/>
    <property type="match status" value="1"/>
</dbReference>
<protein>
    <submittedName>
        <fullName evidence="1">Putative integral membrane protein TIGR02587</fullName>
    </submittedName>
</protein>
<dbReference type="STRING" id="118168.MC7420_4283"/>
<name>B4W3W1_9CYAN</name>
<dbReference type="EMBL" id="DS989876">
    <property type="protein sequence ID" value="EDX71096.1"/>
    <property type="molecule type" value="Genomic_DNA"/>
</dbReference>
<dbReference type="HOGENOM" id="CLU_082424_0_0_3"/>
<dbReference type="NCBIfam" id="TIGR02587">
    <property type="entry name" value="TIGR02587 family membrane protein"/>
    <property type="match status" value="1"/>
</dbReference>
<dbReference type="AlphaFoldDB" id="B4W3W1"/>
<reference evidence="1 2" key="1">
    <citation type="submission" date="2008-07" db="EMBL/GenBank/DDBJ databases">
        <authorList>
            <person name="Tandeau de Marsac N."/>
            <person name="Ferriera S."/>
            <person name="Johnson J."/>
            <person name="Kravitz S."/>
            <person name="Beeson K."/>
            <person name="Sutton G."/>
            <person name="Rogers Y.-H."/>
            <person name="Friedman R."/>
            <person name="Frazier M."/>
            <person name="Venter J.C."/>
        </authorList>
    </citation>
    <scope>NUCLEOTIDE SEQUENCE [LARGE SCALE GENOMIC DNA]</scope>
    <source>
        <strain evidence="1 2">PCC 7420</strain>
    </source>
</reference>
<dbReference type="InterPro" id="IPR013416">
    <property type="entry name" value="CHP02587_IM"/>
</dbReference>
<dbReference type="InterPro" id="IPR024464">
    <property type="entry name" value="DUF2391"/>
</dbReference>
<keyword evidence="2" id="KW-1185">Reference proteome</keyword>
<organism evidence="1 2">
    <name type="scientific">Coleofasciculus chthonoplastes PCC 7420</name>
    <dbReference type="NCBI Taxonomy" id="118168"/>
    <lineage>
        <taxon>Bacteria</taxon>
        <taxon>Bacillati</taxon>
        <taxon>Cyanobacteriota</taxon>
        <taxon>Cyanophyceae</taxon>
        <taxon>Coleofasciculales</taxon>
        <taxon>Coleofasciculaceae</taxon>
        <taxon>Coleofasciculus</taxon>
    </lineage>
</organism>
<accession>B4W3W1</accession>